<keyword evidence="1" id="KW-0812">Transmembrane</keyword>
<dbReference type="Proteomes" id="UP001597261">
    <property type="component" value="Unassembled WGS sequence"/>
</dbReference>
<name>A0ABW4IKC2_9ACTN</name>
<gene>
    <name evidence="2" type="ORF">ACFSL4_01560</name>
</gene>
<sequence>MSTLSIIAIAVALLAVVGLCLGLADSWFCGLLALSCLLGAADAAYRELRLWALAFLTVGTLLAGAGLHAAYAAGRERRQP</sequence>
<keyword evidence="1" id="KW-1133">Transmembrane helix</keyword>
<keyword evidence="1" id="KW-0472">Membrane</keyword>
<dbReference type="RefSeq" id="WP_381077323.1">
    <property type="nucleotide sequence ID" value="NZ_JBHUDX010000004.1"/>
</dbReference>
<evidence type="ECO:0000256" key="1">
    <source>
        <dbReference type="SAM" id="Phobius"/>
    </source>
</evidence>
<keyword evidence="3" id="KW-1185">Reference proteome</keyword>
<feature type="transmembrane region" description="Helical" evidence="1">
    <location>
        <begin position="50"/>
        <end position="73"/>
    </location>
</feature>
<organism evidence="2 3">
    <name type="scientific">Streptomyces caeni</name>
    <dbReference type="NCBI Taxonomy" id="2307231"/>
    <lineage>
        <taxon>Bacteria</taxon>
        <taxon>Bacillati</taxon>
        <taxon>Actinomycetota</taxon>
        <taxon>Actinomycetes</taxon>
        <taxon>Kitasatosporales</taxon>
        <taxon>Streptomycetaceae</taxon>
        <taxon>Streptomyces</taxon>
    </lineage>
</organism>
<dbReference type="EMBL" id="JBHUDX010000004">
    <property type="protein sequence ID" value="MFD1656953.1"/>
    <property type="molecule type" value="Genomic_DNA"/>
</dbReference>
<evidence type="ECO:0000313" key="3">
    <source>
        <dbReference type="Proteomes" id="UP001597261"/>
    </source>
</evidence>
<evidence type="ECO:0000313" key="2">
    <source>
        <dbReference type="EMBL" id="MFD1656953.1"/>
    </source>
</evidence>
<reference evidence="3" key="1">
    <citation type="journal article" date="2019" name="Int. J. Syst. Evol. Microbiol.">
        <title>The Global Catalogue of Microorganisms (GCM) 10K type strain sequencing project: providing services to taxonomists for standard genome sequencing and annotation.</title>
        <authorList>
            <consortium name="The Broad Institute Genomics Platform"/>
            <consortium name="The Broad Institute Genome Sequencing Center for Infectious Disease"/>
            <person name="Wu L."/>
            <person name="Ma J."/>
        </authorList>
    </citation>
    <scope>NUCLEOTIDE SEQUENCE [LARGE SCALE GENOMIC DNA]</scope>
    <source>
        <strain evidence="3">CGMCC 1.12470</strain>
    </source>
</reference>
<protein>
    <submittedName>
        <fullName evidence="2">Uncharacterized protein</fullName>
    </submittedName>
</protein>
<proteinExistence type="predicted"/>
<accession>A0ABW4IKC2</accession>
<comment type="caution">
    <text evidence="2">The sequence shown here is derived from an EMBL/GenBank/DDBJ whole genome shotgun (WGS) entry which is preliminary data.</text>
</comment>